<accession>A0ABD2C0I8</accession>
<sequence length="73" mass="8455">MQSLIIEIVGNARIYDRVYQDLACITLAIKKGSQAIELQLLFLTIRFFAGSIDLEHEIELVFVTQREKDKEKK</sequence>
<evidence type="ECO:0000313" key="2">
    <source>
        <dbReference type="Proteomes" id="UP001607303"/>
    </source>
</evidence>
<dbReference type="Proteomes" id="UP001607303">
    <property type="component" value="Unassembled WGS sequence"/>
</dbReference>
<organism evidence="1 2">
    <name type="scientific">Vespula maculifrons</name>
    <name type="common">Eastern yellow jacket</name>
    <name type="synonym">Wasp</name>
    <dbReference type="NCBI Taxonomy" id="7453"/>
    <lineage>
        <taxon>Eukaryota</taxon>
        <taxon>Metazoa</taxon>
        <taxon>Ecdysozoa</taxon>
        <taxon>Arthropoda</taxon>
        <taxon>Hexapoda</taxon>
        <taxon>Insecta</taxon>
        <taxon>Pterygota</taxon>
        <taxon>Neoptera</taxon>
        <taxon>Endopterygota</taxon>
        <taxon>Hymenoptera</taxon>
        <taxon>Apocrita</taxon>
        <taxon>Aculeata</taxon>
        <taxon>Vespoidea</taxon>
        <taxon>Vespidae</taxon>
        <taxon>Vespinae</taxon>
        <taxon>Vespula</taxon>
    </lineage>
</organism>
<dbReference type="AlphaFoldDB" id="A0ABD2C0I8"/>
<reference evidence="1 2" key="1">
    <citation type="journal article" date="2024" name="Ann. Entomol. Soc. Am.">
        <title>Genomic analyses of the southern and eastern yellowjacket wasps (Hymenoptera: Vespidae) reveal evolutionary signatures of social life.</title>
        <authorList>
            <person name="Catto M.A."/>
            <person name="Caine P.B."/>
            <person name="Orr S.E."/>
            <person name="Hunt B.G."/>
            <person name="Goodisman M.A.D."/>
        </authorList>
    </citation>
    <scope>NUCLEOTIDE SEQUENCE [LARGE SCALE GENOMIC DNA]</scope>
    <source>
        <strain evidence="1">232</strain>
        <tissue evidence="1">Head and thorax</tissue>
    </source>
</reference>
<comment type="caution">
    <text evidence="1">The sequence shown here is derived from an EMBL/GenBank/DDBJ whole genome shotgun (WGS) entry which is preliminary data.</text>
</comment>
<keyword evidence="2" id="KW-1185">Reference proteome</keyword>
<gene>
    <name evidence="1" type="ORF">V1477_011912</name>
</gene>
<name>A0ABD2C0I8_VESMC</name>
<proteinExistence type="predicted"/>
<dbReference type="EMBL" id="JAYRBN010000063">
    <property type="protein sequence ID" value="KAL2738553.1"/>
    <property type="molecule type" value="Genomic_DNA"/>
</dbReference>
<evidence type="ECO:0000313" key="1">
    <source>
        <dbReference type="EMBL" id="KAL2738553.1"/>
    </source>
</evidence>
<protein>
    <submittedName>
        <fullName evidence="1">Uncharacterized protein</fullName>
    </submittedName>
</protein>